<dbReference type="SUPFAM" id="SSF51735">
    <property type="entry name" value="NAD(P)-binding Rossmann-fold domains"/>
    <property type="match status" value="1"/>
</dbReference>
<dbReference type="EMBL" id="CAADIH010000037">
    <property type="protein sequence ID" value="VFR51179.1"/>
    <property type="molecule type" value="Genomic_DNA"/>
</dbReference>
<dbReference type="EMBL" id="CAADIJ010000024">
    <property type="protein sequence ID" value="VFR84217.1"/>
    <property type="molecule type" value="Genomic_DNA"/>
</dbReference>
<dbReference type="PANTHER" id="PTHR43377">
    <property type="entry name" value="BILIVERDIN REDUCTASE A"/>
    <property type="match status" value="1"/>
</dbReference>
<dbReference type="EMBL" id="CAADIB010000009">
    <property type="protein sequence ID" value="VFR29187.1"/>
    <property type="molecule type" value="Genomic_DNA"/>
</dbReference>
<dbReference type="PIRSF" id="PIRSF017494">
    <property type="entry name" value="Thiaz_red"/>
    <property type="match status" value="1"/>
</dbReference>
<organism evidence="5">
    <name type="scientific">plant metagenome</name>
    <dbReference type="NCBI Taxonomy" id="1297885"/>
    <lineage>
        <taxon>unclassified sequences</taxon>
        <taxon>metagenomes</taxon>
        <taxon>organismal metagenomes</taxon>
    </lineage>
</organism>
<dbReference type="EMBL" id="CAADIL010000012">
    <property type="protein sequence ID" value="VFR69939.1"/>
    <property type="molecule type" value="Genomic_DNA"/>
</dbReference>
<evidence type="ECO:0000259" key="1">
    <source>
        <dbReference type="Pfam" id="PF01408"/>
    </source>
</evidence>
<dbReference type="InterPro" id="IPR010091">
    <property type="entry name" value="Thiazolinyl_imide_reductase"/>
</dbReference>
<dbReference type="NCBIfam" id="TIGR01761">
    <property type="entry name" value="thiaz-red"/>
    <property type="match status" value="1"/>
</dbReference>
<dbReference type="InterPro" id="IPR048655">
    <property type="entry name" value="Irp3-like_C"/>
</dbReference>
<dbReference type="Gene3D" id="3.40.50.720">
    <property type="entry name" value="NAD(P)-binding Rossmann-like Domain"/>
    <property type="match status" value="2"/>
</dbReference>
<dbReference type="GO" id="GO:0000166">
    <property type="term" value="F:nucleotide binding"/>
    <property type="evidence" value="ECO:0007669"/>
    <property type="project" value="InterPro"/>
</dbReference>
<dbReference type="InterPro" id="IPR036291">
    <property type="entry name" value="NAD(P)-bd_dom_sf"/>
</dbReference>
<dbReference type="PANTHER" id="PTHR43377:SF1">
    <property type="entry name" value="BILIVERDIN REDUCTASE A"/>
    <property type="match status" value="1"/>
</dbReference>
<accession>A0A484Q1U4</accession>
<dbReference type="EMBL" id="CAADIC010000014">
    <property type="protein sequence ID" value="VFR30839.1"/>
    <property type="molecule type" value="Genomic_DNA"/>
</dbReference>
<dbReference type="Pfam" id="PF21390">
    <property type="entry name" value="Irp3-like_C"/>
    <property type="match status" value="1"/>
</dbReference>
<evidence type="ECO:0000313" key="6">
    <source>
        <dbReference type="EMBL" id="VFR33579.1"/>
    </source>
</evidence>
<protein>
    <submittedName>
        <fullName evidence="5">Iron aquisition yersiniabactin synthesis enzyme (Irp3)</fullName>
    </submittedName>
</protein>
<evidence type="ECO:0000313" key="3">
    <source>
        <dbReference type="EMBL" id="VFR19596.1"/>
    </source>
</evidence>
<dbReference type="EMBL" id="CAADIE010000002">
    <property type="protein sequence ID" value="VFR33579.1"/>
    <property type="molecule type" value="Genomic_DNA"/>
</dbReference>
<evidence type="ECO:0000313" key="9">
    <source>
        <dbReference type="EMBL" id="VFR84217.1"/>
    </source>
</evidence>
<name>A0A484Q1U4_9ZZZZ</name>
<sequence>MIRLKSSKSRRVLVVGAKFGEVYLNAFLQSRPGLQLAGLLARGSRRSQQLAHDFGIPLYTHLEQLPEDIDIACVVVRSTVAQGEGSQLAAELLNRGIHVVQEHPLHPDDVERLQKLAEQRGLRYWVNSFYPHVPAGRCWIDRATHVMQLLGDEMPCAAHLTTSRQLLYSTLDLLLQACGIPDSGRVQVQTLEGTDAHFVPVSLALPDGCRAVLRLQAFLDPSDPDMHSLVMHQASLMWPAGYLTLEASYGPVLWTGHFHDAQHDSQDCTMYRYAHAEDAYVRPPSEVLHNGPEAWRDAFEVDGAAGIAHVLHTLCRVLDGETAPAGFHPAHQLALARLWLDVLRAIPPVTEQHLSPPKVVTWGEPAAHQAGSTDG</sequence>
<evidence type="ECO:0000313" key="4">
    <source>
        <dbReference type="EMBL" id="VFR29187.1"/>
    </source>
</evidence>
<evidence type="ECO:0000313" key="5">
    <source>
        <dbReference type="EMBL" id="VFR30839.1"/>
    </source>
</evidence>
<proteinExistence type="predicted"/>
<dbReference type="InterPro" id="IPR051450">
    <property type="entry name" value="Gfo/Idh/MocA_Oxidoreductases"/>
</dbReference>
<dbReference type="AlphaFoldDB" id="A0A484Q1U4"/>
<reference evidence="5" key="1">
    <citation type="submission" date="2019-03" db="EMBL/GenBank/DDBJ databases">
        <authorList>
            <person name="Danneels B."/>
        </authorList>
    </citation>
    <scope>NUCLEOTIDE SEQUENCE</scope>
</reference>
<dbReference type="Pfam" id="PF01408">
    <property type="entry name" value="GFO_IDH_MocA"/>
    <property type="match status" value="1"/>
</dbReference>
<evidence type="ECO:0000313" key="7">
    <source>
        <dbReference type="EMBL" id="VFR51179.1"/>
    </source>
</evidence>
<dbReference type="InterPro" id="IPR000683">
    <property type="entry name" value="Gfo/Idh/MocA-like_OxRdtase_N"/>
</dbReference>
<evidence type="ECO:0000259" key="2">
    <source>
        <dbReference type="Pfam" id="PF21390"/>
    </source>
</evidence>
<gene>
    <name evidence="5" type="ORF">ANDA3_4115</name>
    <name evidence="3" type="ORF">ANDO1_3867</name>
    <name evidence="4" type="ORF">ANDO2_3772</name>
    <name evidence="6" type="ORF">BER1_3880</name>
    <name evidence="7" type="ORF">BER2_3851</name>
    <name evidence="8" type="ORF">DAR2_3966</name>
    <name evidence="9" type="ORF">DAR3_3647</name>
</gene>
<feature type="domain" description="Gfo/Idh/MocA-like oxidoreductase N-terminal" evidence="1">
    <location>
        <begin position="11"/>
        <end position="127"/>
    </location>
</feature>
<dbReference type="EMBL" id="CAADHZ010000003">
    <property type="protein sequence ID" value="VFR19596.1"/>
    <property type="molecule type" value="Genomic_DNA"/>
</dbReference>
<feature type="domain" description="Thiazolinyl imine reductase-like C-terminal" evidence="2">
    <location>
        <begin position="154"/>
        <end position="255"/>
    </location>
</feature>
<evidence type="ECO:0000313" key="8">
    <source>
        <dbReference type="EMBL" id="VFR69939.1"/>
    </source>
</evidence>